<protein>
    <submittedName>
        <fullName evidence="3">Hydantoinase/oxoprolinase family protein</fullName>
    </submittedName>
</protein>
<dbReference type="Gene3D" id="3.30.420.40">
    <property type="match status" value="1"/>
</dbReference>
<dbReference type="Pfam" id="PF01968">
    <property type="entry name" value="Hydantoinase_A"/>
    <property type="match status" value="1"/>
</dbReference>
<feature type="domain" description="Hydantoinase A/oxoprolinase" evidence="1">
    <location>
        <begin position="189"/>
        <end position="333"/>
    </location>
</feature>
<reference evidence="4" key="1">
    <citation type="submission" date="2024-04" db="EMBL/GenBank/DDBJ databases">
        <title>Phylogenomic analyses of a clade within the roseobacter group suggest taxonomic reassignments of species of the genera Aestuariivita, Citreicella, Loktanella, Nautella, Pelagibaca, Ruegeria, Thalassobius, Thiobacimonas and Tropicibacter, and the proposal o.</title>
        <authorList>
            <person name="Jeon C.O."/>
        </authorList>
    </citation>
    <scope>NUCLEOTIDE SEQUENCE [LARGE SCALE GENOMIC DNA]</scope>
    <source>
        <strain evidence="4">BS5-3</strain>
    </source>
</reference>
<dbReference type="Pfam" id="PF05378">
    <property type="entry name" value="Hydant_A_N"/>
    <property type="match status" value="1"/>
</dbReference>
<feature type="domain" description="Hydantoinase/oxoprolinase N-terminal" evidence="2">
    <location>
        <begin position="5"/>
        <end position="168"/>
    </location>
</feature>
<dbReference type="EMBL" id="CP150951">
    <property type="protein sequence ID" value="WZC49729.1"/>
    <property type="molecule type" value="Genomic_DNA"/>
</dbReference>
<dbReference type="InterPro" id="IPR045079">
    <property type="entry name" value="Oxoprolinase-like"/>
</dbReference>
<dbReference type="InterPro" id="IPR043129">
    <property type="entry name" value="ATPase_NBD"/>
</dbReference>
<evidence type="ECO:0000259" key="2">
    <source>
        <dbReference type="Pfam" id="PF05378"/>
    </source>
</evidence>
<evidence type="ECO:0000313" key="4">
    <source>
        <dbReference type="Proteomes" id="UP001440612"/>
    </source>
</evidence>
<keyword evidence="4" id="KW-1185">Reference proteome</keyword>
<dbReference type="PANTHER" id="PTHR11365:SF2">
    <property type="entry name" value="5-OXOPROLINASE"/>
    <property type="match status" value="1"/>
</dbReference>
<dbReference type="PANTHER" id="PTHR11365">
    <property type="entry name" value="5-OXOPROLINASE RELATED"/>
    <property type="match status" value="1"/>
</dbReference>
<accession>A0ABZ2V6X0</accession>
<proteinExistence type="predicted"/>
<sequence>MSYLLGVDTGGTYTDAVILDDASDQIIATAKALTTRPDLALGVGAAIDAAISQAAIPAADIQLVSLSTTLATNALVECQGGRVALISIGFEEADLGRAGLGDALRGDPVLRLDGGHNHAGAEAAPFDMDALRAGLDRLDPGVTAFAVAASFATRNPAHEITARDLIRQKTGKPVTCSHELSSALGGPKRALTAVLNARLIGMIDGLITACEAHLQRLGIPARLMVVRGDGALISADLAREKPIETILSGPAASIAGARWLTGETDALVSDIGGTTTDICLLRDGRPQIDPQGARVGPFRTMVEAVAMRTTGLGGDSAVHITDGLNAGLRLGPRRLMPISLLATQFRAFVHDALDKALTLDVPAADGGQFVVPLWQNMPTGLDARETAVAARLANGPQRLGDVVLTRMENPALIRLADRGFVLLAGVTPSDAAHVAGLTDVWDIAAAEKALTLYARNRTGAGQPVAADAPTLAAMIIKQLQAQTVDCLLAAAFAEDGRDWADPADLPGHPLALAGMDQHADIIQTQLSLGVPVIGLGASAAAYYEPVGARLGTQMRLPANGHVANAIGAVIGQVQMQMSGTVTAAGAGKFAVHLPDGVQVFTAQEAALDALEAALSDGVRQKAREAGVDEISVRVTRDVKETQIEGQPMFIEATLRAVGSGRPRIARA</sequence>
<name>A0ABZ2V6X0_9RHOB</name>
<dbReference type="RefSeq" id="WP_341367839.1">
    <property type="nucleotide sequence ID" value="NZ_CP150951.2"/>
</dbReference>
<dbReference type="InterPro" id="IPR008040">
    <property type="entry name" value="Hydant_A_N"/>
</dbReference>
<evidence type="ECO:0000259" key="1">
    <source>
        <dbReference type="Pfam" id="PF01968"/>
    </source>
</evidence>
<dbReference type="InterPro" id="IPR002821">
    <property type="entry name" value="Hydantoinase_A"/>
</dbReference>
<dbReference type="Proteomes" id="UP001440612">
    <property type="component" value="Chromosome"/>
</dbReference>
<dbReference type="SUPFAM" id="SSF53067">
    <property type="entry name" value="Actin-like ATPase domain"/>
    <property type="match status" value="1"/>
</dbReference>
<evidence type="ECO:0000313" key="3">
    <source>
        <dbReference type="EMBL" id="WZC49729.1"/>
    </source>
</evidence>
<organism evidence="3 4">
    <name type="scientific">Yoonia phaeophyticola</name>
    <dbReference type="NCBI Taxonomy" id="3137369"/>
    <lineage>
        <taxon>Bacteria</taxon>
        <taxon>Pseudomonadati</taxon>
        <taxon>Pseudomonadota</taxon>
        <taxon>Alphaproteobacteria</taxon>
        <taxon>Rhodobacterales</taxon>
        <taxon>Paracoccaceae</taxon>
        <taxon>Yoonia</taxon>
    </lineage>
</organism>
<gene>
    <name evidence="3" type="ORF">AABB29_03495</name>
</gene>